<dbReference type="AlphaFoldDB" id="A0AAD4VM82"/>
<dbReference type="EMBL" id="JAJFAZ020000005">
    <property type="protein sequence ID" value="KAI5327191.1"/>
    <property type="molecule type" value="Genomic_DNA"/>
</dbReference>
<comment type="caution">
    <text evidence="1">The sequence shown here is derived from an EMBL/GenBank/DDBJ whole genome shotgun (WGS) entry which is preliminary data.</text>
</comment>
<name>A0AAD4VM82_PRUDU</name>
<proteinExistence type="predicted"/>
<dbReference type="Proteomes" id="UP001054821">
    <property type="component" value="Chromosome 5"/>
</dbReference>
<protein>
    <submittedName>
        <fullName evidence="1">Uncharacterized protein</fullName>
    </submittedName>
</protein>
<evidence type="ECO:0000313" key="1">
    <source>
        <dbReference type="EMBL" id="KAI5327191.1"/>
    </source>
</evidence>
<gene>
    <name evidence="1" type="ORF">L3X38_026587</name>
</gene>
<reference evidence="1 2" key="1">
    <citation type="journal article" date="2022" name="G3 (Bethesda)">
        <title>Whole-genome sequence and methylome profiling of the almond [Prunus dulcis (Mill.) D.A. Webb] cultivar 'Nonpareil'.</title>
        <authorList>
            <person name="D'Amico-Willman K.M."/>
            <person name="Ouma W.Z."/>
            <person name="Meulia T."/>
            <person name="Sideli G.M."/>
            <person name="Gradziel T.M."/>
            <person name="Fresnedo-Ramirez J."/>
        </authorList>
    </citation>
    <scope>NUCLEOTIDE SEQUENCE [LARGE SCALE GENOMIC DNA]</scope>
    <source>
        <strain evidence="1">Clone GOH B32 T37-40</strain>
    </source>
</reference>
<sequence length="107" mass="11848">MGMENKISTSTKSLTNFNGATSITVWTIDLDVYSPPVINLKTFMIIFAISLYNGILGRSWICKIDAITSATHEKIGKTMEVYFNDVLVKASQPADQIKNLVKAFSLL</sequence>
<accession>A0AAD4VM82</accession>
<keyword evidence="2" id="KW-1185">Reference proteome</keyword>
<evidence type="ECO:0000313" key="2">
    <source>
        <dbReference type="Proteomes" id="UP001054821"/>
    </source>
</evidence>
<organism evidence="1 2">
    <name type="scientific">Prunus dulcis</name>
    <name type="common">Almond</name>
    <name type="synonym">Amygdalus dulcis</name>
    <dbReference type="NCBI Taxonomy" id="3755"/>
    <lineage>
        <taxon>Eukaryota</taxon>
        <taxon>Viridiplantae</taxon>
        <taxon>Streptophyta</taxon>
        <taxon>Embryophyta</taxon>
        <taxon>Tracheophyta</taxon>
        <taxon>Spermatophyta</taxon>
        <taxon>Magnoliopsida</taxon>
        <taxon>eudicotyledons</taxon>
        <taxon>Gunneridae</taxon>
        <taxon>Pentapetalae</taxon>
        <taxon>rosids</taxon>
        <taxon>fabids</taxon>
        <taxon>Rosales</taxon>
        <taxon>Rosaceae</taxon>
        <taxon>Amygdaloideae</taxon>
        <taxon>Amygdaleae</taxon>
        <taxon>Prunus</taxon>
    </lineage>
</organism>